<accession>A0A8H3W8Z0</accession>
<reference evidence="2 3" key="1">
    <citation type="submission" date="2019-12" db="EMBL/GenBank/DDBJ databases">
        <title>A genome sequence resource for the geographically widespread anthracnose pathogen Colletotrichum asianum.</title>
        <authorList>
            <person name="Meng Y."/>
        </authorList>
    </citation>
    <scope>NUCLEOTIDE SEQUENCE [LARGE SCALE GENOMIC DNA]</scope>
    <source>
        <strain evidence="2 3">ICMP 18580</strain>
    </source>
</reference>
<dbReference type="Proteomes" id="UP000434172">
    <property type="component" value="Unassembled WGS sequence"/>
</dbReference>
<organism evidence="2 3">
    <name type="scientific">Colletotrichum asianum</name>
    <dbReference type="NCBI Taxonomy" id="702518"/>
    <lineage>
        <taxon>Eukaryota</taxon>
        <taxon>Fungi</taxon>
        <taxon>Dikarya</taxon>
        <taxon>Ascomycota</taxon>
        <taxon>Pezizomycotina</taxon>
        <taxon>Sordariomycetes</taxon>
        <taxon>Hypocreomycetidae</taxon>
        <taxon>Glomerellales</taxon>
        <taxon>Glomerellaceae</taxon>
        <taxon>Colletotrichum</taxon>
        <taxon>Colletotrichum gloeosporioides species complex</taxon>
    </lineage>
</organism>
<gene>
    <name evidence="2" type="ORF">GQ607_008290</name>
</gene>
<protein>
    <submittedName>
        <fullName evidence="2">Uncharacterized protein</fullName>
    </submittedName>
</protein>
<evidence type="ECO:0000313" key="3">
    <source>
        <dbReference type="Proteomes" id="UP000434172"/>
    </source>
</evidence>
<comment type="caution">
    <text evidence="2">The sequence shown here is derived from an EMBL/GenBank/DDBJ whole genome shotgun (WGS) entry which is preliminary data.</text>
</comment>
<sequence>MNLLPRVKRDPQTRSTTSPRRDAARNNHLTSTLSLYSLQHARPGSVSNQKQDIAHSGTLETPEPKTDQQTDQPSGSRPTHHLVFKQRLHELGVRWVGVGVAYPIQFFCITWQGG</sequence>
<feature type="region of interest" description="Disordered" evidence="1">
    <location>
        <begin position="1"/>
        <end position="28"/>
    </location>
</feature>
<evidence type="ECO:0000313" key="2">
    <source>
        <dbReference type="EMBL" id="KAF0324586.1"/>
    </source>
</evidence>
<keyword evidence="3" id="KW-1185">Reference proteome</keyword>
<dbReference type="EMBL" id="WOWK01000043">
    <property type="protein sequence ID" value="KAF0324586.1"/>
    <property type="molecule type" value="Genomic_DNA"/>
</dbReference>
<proteinExistence type="predicted"/>
<dbReference type="AlphaFoldDB" id="A0A8H3W8Z0"/>
<name>A0A8H3W8Z0_9PEZI</name>
<feature type="region of interest" description="Disordered" evidence="1">
    <location>
        <begin position="41"/>
        <end position="80"/>
    </location>
</feature>
<evidence type="ECO:0000256" key="1">
    <source>
        <dbReference type="SAM" id="MobiDB-lite"/>
    </source>
</evidence>